<proteinExistence type="predicted"/>
<evidence type="ECO:0000313" key="3">
    <source>
        <dbReference type="EMBL" id="OWP04344.1"/>
    </source>
</evidence>
<gene>
    <name evidence="3" type="ORF">B2J93_5977</name>
</gene>
<keyword evidence="4" id="KW-1185">Reference proteome</keyword>
<dbReference type="Pfam" id="PF13926">
    <property type="entry name" value="DUF4211"/>
    <property type="match status" value="1"/>
</dbReference>
<feature type="compositionally biased region" description="Basic and acidic residues" evidence="1">
    <location>
        <begin position="417"/>
        <end position="426"/>
    </location>
</feature>
<feature type="compositionally biased region" description="Basic and acidic residues" evidence="1">
    <location>
        <begin position="238"/>
        <end position="252"/>
    </location>
</feature>
<sequence length="768" mass="86126">MPNNIARKARRKQQTRLTFESLGSSSPAGSNRTPAKVRYEIKGGKSKVPRHVEDDSEDELLGSSALAKAMGKKNMAKKLFKPFPTPAKSSQARPVSAETTQDSDDSDDSDESIIRSTQSIRGSGFLGPHKKKQKSAARIDGAVDSSDGSVVEDNTFTRKSRAANKKPAFIELSDSEPKTYTPMSTRSRAQNNAEPSNSDRASASKRATKITPNKTAAIRRTSARLKKAAPLSDTSEDELQRPRSELNGRKEKVAVVAKGLIEPAFKGINDDVIDDLCVSSTKRSQVPLHKPTSSESDSDEDVRSSPLKGRRVNIIQDDEDDDDGGEGEPMLSPLKRARQATESDDSDESDIILPSPLKRKRFAPTQEEGIENEQLSSADVPQRQKAKGKGRARPETPGDSATPIRATRQQKTRRHRTEKEKQMELLKRRRAGEDIEELTESESEDDGEDEDFQKLDVFDDDEEDEVPATRVRKQTKSRRQRGDSSDEQAGESDFIVDDDEGPLGVPDYTALMPHEFTHAAHKPLKEHFRDVVEWMIQNKLNPGFRWEDEVYTQAFTKVDFECRGLATSKFVSTAWTAEFTRAVFARPLLEKNDLASGEGIDILGEAKCEPCNHRSHNPSKALRFYGKAYDPTKLEDISDDESDEEDDKEDSESDEGSVDCNGQKLVSQNKIWMSGSVCAQNAEQAHTLLHWKWHLNDWVVRNLENEGYLKPRRLAERDKMSTNKRMKLANRVVDQWGEEGKIQTLYHDFKAQIDTARELKSHSRGGWK</sequence>
<feature type="compositionally biased region" description="Polar residues" evidence="1">
    <location>
        <begin position="181"/>
        <end position="201"/>
    </location>
</feature>
<name>A0A218Z9H1_9HELO</name>
<reference evidence="3 4" key="1">
    <citation type="submission" date="2017-04" db="EMBL/GenBank/DDBJ databases">
        <title>Draft genome sequence of Marssonina coronaria NL1: causal agent of apple blotch.</title>
        <authorList>
            <person name="Cheng Q."/>
        </authorList>
    </citation>
    <scope>NUCLEOTIDE SEQUENCE [LARGE SCALE GENOMIC DNA]</scope>
    <source>
        <strain evidence="3 4">NL1</strain>
    </source>
</reference>
<feature type="compositionally biased region" description="Acidic residues" evidence="1">
    <location>
        <begin position="316"/>
        <end position="326"/>
    </location>
</feature>
<feature type="compositionally biased region" description="Acidic residues" evidence="1">
    <location>
        <begin position="485"/>
        <end position="501"/>
    </location>
</feature>
<feature type="region of interest" description="Disordered" evidence="1">
    <location>
        <begin position="77"/>
        <end position="252"/>
    </location>
</feature>
<dbReference type="AlphaFoldDB" id="A0A218Z9H1"/>
<feature type="region of interest" description="Disordered" evidence="1">
    <location>
        <begin position="634"/>
        <end position="661"/>
    </location>
</feature>
<feature type="compositionally biased region" description="Polar residues" evidence="1">
    <location>
        <begin position="15"/>
        <end position="33"/>
    </location>
</feature>
<dbReference type="EMBL" id="MZNU01000113">
    <property type="protein sequence ID" value="OWP04344.1"/>
    <property type="molecule type" value="Genomic_DNA"/>
</dbReference>
<feature type="compositionally biased region" description="Acidic residues" evidence="1">
    <location>
        <begin position="637"/>
        <end position="657"/>
    </location>
</feature>
<feature type="region of interest" description="Disordered" evidence="1">
    <location>
        <begin position="1"/>
        <end position="59"/>
    </location>
</feature>
<accession>A0A218Z9H1</accession>
<evidence type="ECO:0000313" key="4">
    <source>
        <dbReference type="Proteomes" id="UP000242519"/>
    </source>
</evidence>
<dbReference type="PANTHER" id="PTHR14689">
    <property type="entry name" value="PHORBOL-ESTER_DAG-TYPE DOMAIN-CONTAINING PROTEIN"/>
    <property type="match status" value="1"/>
</dbReference>
<dbReference type="OrthoDB" id="21499at2759"/>
<dbReference type="Proteomes" id="UP000242519">
    <property type="component" value="Unassembled WGS sequence"/>
</dbReference>
<dbReference type="InParanoid" id="A0A218Z9H1"/>
<organism evidence="3 4">
    <name type="scientific">Diplocarpon coronariae</name>
    <dbReference type="NCBI Taxonomy" id="2795749"/>
    <lineage>
        <taxon>Eukaryota</taxon>
        <taxon>Fungi</taxon>
        <taxon>Dikarya</taxon>
        <taxon>Ascomycota</taxon>
        <taxon>Pezizomycotina</taxon>
        <taxon>Leotiomycetes</taxon>
        <taxon>Helotiales</taxon>
        <taxon>Drepanopezizaceae</taxon>
        <taxon>Diplocarpon</taxon>
    </lineage>
</organism>
<feature type="domain" description="DUF4211" evidence="2">
    <location>
        <begin position="493"/>
        <end position="634"/>
    </location>
</feature>
<protein>
    <recommendedName>
        <fullName evidence="2">DUF4211 domain-containing protein</fullName>
    </recommendedName>
</protein>
<dbReference type="InterPro" id="IPR025451">
    <property type="entry name" value="DUF4211"/>
</dbReference>
<evidence type="ECO:0000259" key="2">
    <source>
        <dbReference type="Pfam" id="PF13926"/>
    </source>
</evidence>
<dbReference type="STRING" id="503106.A0A218Z9H1"/>
<feature type="compositionally biased region" description="Polar residues" evidence="1">
    <location>
        <begin position="87"/>
        <end position="100"/>
    </location>
</feature>
<dbReference type="PANTHER" id="PTHR14689:SF0">
    <property type="entry name" value="COILED-COIL DOMAIN-CONTAINING PROTEIN 82"/>
    <property type="match status" value="1"/>
</dbReference>
<feature type="compositionally biased region" description="Acidic residues" evidence="1">
    <location>
        <begin position="101"/>
        <end position="111"/>
    </location>
</feature>
<evidence type="ECO:0000256" key="1">
    <source>
        <dbReference type="SAM" id="MobiDB-lite"/>
    </source>
</evidence>
<feature type="compositionally biased region" description="Basic residues" evidence="1">
    <location>
        <begin position="470"/>
        <end position="479"/>
    </location>
</feature>
<feature type="compositionally biased region" description="Acidic residues" evidence="1">
    <location>
        <begin position="434"/>
        <end position="451"/>
    </location>
</feature>
<comment type="caution">
    <text evidence="3">The sequence shown here is derived from an EMBL/GenBank/DDBJ whole genome shotgun (WGS) entry which is preliminary data.</text>
</comment>
<dbReference type="GO" id="GO:0005634">
    <property type="term" value="C:nucleus"/>
    <property type="evidence" value="ECO:0007669"/>
    <property type="project" value="TreeGrafter"/>
</dbReference>
<feature type="region of interest" description="Disordered" evidence="1">
    <location>
        <begin position="280"/>
        <end position="508"/>
    </location>
</feature>